<proteinExistence type="predicted"/>
<dbReference type="Proteomes" id="UP000663629">
    <property type="component" value="Chromosome 1"/>
</dbReference>
<name>A0ABX7JG55_9RHOB</name>
<evidence type="ECO:0000313" key="3">
    <source>
        <dbReference type="Proteomes" id="UP000663629"/>
    </source>
</evidence>
<dbReference type="EMBL" id="CP070368">
    <property type="protein sequence ID" value="QRZ13217.1"/>
    <property type="molecule type" value="Genomic_DNA"/>
</dbReference>
<sequence length="377" mass="39900">MTLSVTIAALDNAIDSALAQRRIVGCVVLLAQDGRLAYARAEGFADREAGLPMQQATWLRYASVSKPFTTVAALRLIGMGRLSPQDPVTRWLPDFTPALPDGNRPVITVDQLMSHLAGLDYGFNQPPDGPYARAGVSDGIGDSGISLAENLRRIASVPLDRMPGTRWRYSVATDVLGAVIEAAADMPLPEAMAQLVTAPLGIEAGFRAPATADLAVSYADARPEPQRMRGPTRLAKPLQPEQTYAFLPERIHDPSAYPSGGGGMAGTAEAALTLLETLRAGSFLGESLRAEAQHNRINQRHPLRGPGWGHAWAGAIITDTDRAGIGLPRGSLAWGGIYGHSWIIDPARNRCLVALTNTAVEGMNGAFATEITAAAAA</sequence>
<dbReference type="SUPFAM" id="SSF56601">
    <property type="entry name" value="beta-lactamase/transpeptidase-like"/>
    <property type="match status" value="1"/>
</dbReference>
<accession>A0ABX7JG55</accession>
<reference evidence="2 3" key="1">
    <citation type="submission" date="2021-02" db="EMBL/GenBank/DDBJ databases">
        <title>Paracoccus methylovroum sp.nov., a new methanol and methylamine utilizing methylotrophic denitrifer.</title>
        <authorList>
            <person name="Timsy T."/>
            <person name="Behrendt U."/>
            <person name="Ulrich A."/>
            <person name="Spanner T."/>
            <person name="Foesel B.U."/>
            <person name="Horn M.A."/>
            <person name="Kolb S."/>
        </authorList>
    </citation>
    <scope>NUCLEOTIDE SEQUENCE [LARGE SCALE GENOMIC DNA]</scope>
    <source>
        <strain evidence="2 3">H4-D09</strain>
    </source>
</reference>
<protein>
    <submittedName>
        <fullName evidence="2">Beta-lactamase family protein</fullName>
    </submittedName>
</protein>
<dbReference type="Pfam" id="PF00144">
    <property type="entry name" value="Beta-lactamase"/>
    <property type="match status" value="1"/>
</dbReference>
<dbReference type="PANTHER" id="PTHR43283">
    <property type="entry name" value="BETA-LACTAMASE-RELATED"/>
    <property type="match status" value="1"/>
</dbReference>
<dbReference type="PANTHER" id="PTHR43283:SF3">
    <property type="entry name" value="BETA-LACTAMASE FAMILY PROTEIN (AFU_ORTHOLOGUE AFUA_5G07500)"/>
    <property type="match status" value="1"/>
</dbReference>
<dbReference type="InterPro" id="IPR001466">
    <property type="entry name" value="Beta-lactam-related"/>
</dbReference>
<feature type="domain" description="Beta-lactamase-related" evidence="1">
    <location>
        <begin position="10"/>
        <end position="375"/>
    </location>
</feature>
<dbReference type="Gene3D" id="3.40.710.10">
    <property type="entry name" value="DD-peptidase/beta-lactamase superfamily"/>
    <property type="match status" value="1"/>
</dbReference>
<organism evidence="2 3">
    <name type="scientific">Paracoccus methylovorus</name>
    <dbReference type="NCBI Taxonomy" id="2812658"/>
    <lineage>
        <taxon>Bacteria</taxon>
        <taxon>Pseudomonadati</taxon>
        <taxon>Pseudomonadota</taxon>
        <taxon>Alphaproteobacteria</taxon>
        <taxon>Rhodobacterales</taxon>
        <taxon>Paracoccaceae</taxon>
        <taxon>Paracoccus</taxon>
    </lineage>
</organism>
<evidence type="ECO:0000313" key="2">
    <source>
        <dbReference type="EMBL" id="QRZ13217.1"/>
    </source>
</evidence>
<evidence type="ECO:0000259" key="1">
    <source>
        <dbReference type="Pfam" id="PF00144"/>
    </source>
</evidence>
<dbReference type="InterPro" id="IPR012338">
    <property type="entry name" value="Beta-lactam/transpept-like"/>
</dbReference>
<gene>
    <name evidence="2" type="ORF">JWJ88_00715</name>
</gene>
<dbReference type="InterPro" id="IPR050789">
    <property type="entry name" value="Diverse_Enzym_Activities"/>
</dbReference>
<keyword evidence="3" id="KW-1185">Reference proteome</keyword>
<dbReference type="RefSeq" id="WP_205294212.1">
    <property type="nucleotide sequence ID" value="NZ_CP070368.1"/>
</dbReference>